<reference evidence="9" key="1">
    <citation type="submission" date="2020-10" db="EMBL/GenBank/DDBJ databases">
        <authorList>
            <person name="Gilroy R."/>
        </authorList>
    </citation>
    <scope>NUCLEOTIDE SEQUENCE</scope>
    <source>
        <strain evidence="9">B1-20833</strain>
    </source>
</reference>
<dbReference type="GO" id="GO:0005524">
    <property type="term" value="F:ATP binding"/>
    <property type="evidence" value="ECO:0007669"/>
    <property type="project" value="UniProtKB-UniRule"/>
</dbReference>
<evidence type="ECO:0000256" key="6">
    <source>
        <dbReference type="ARBA" id="ARBA00022888"/>
    </source>
</evidence>
<comment type="caution">
    <text evidence="9">The sequence shown here is derived from an EMBL/GenBank/DDBJ whole genome shotgun (WGS) entry which is preliminary data.</text>
</comment>
<evidence type="ECO:0000256" key="2">
    <source>
        <dbReference type="ARBA" id="ARBA00022598"/>
    </source>
</evidence>
<dbReference type="InterPro" id="IPR006195">
    <property type="entry name" value="aa-tRNA-synth_II"/>
</dbReference>
<feature type="domain" description="Aminoacyl-transfer RNA synthetases class-II family profile" evidence="8">
    <location>
        <begin position="103"/>
        <end position="368"/>
    </location>
</feature>
<gene>
    <name evidence="7" type="primary">asnA</name>
    <name evidence="9" type="ORF">IAC06_03770</name>
</gene>
<dbReference type="PANTHER" id="PTHR30073">
    <property type="entry name" value="ASPARTATE--AMMONIA LIGASE"/>
    <property type="match status" value="1"/>
</dbReference>
<keyword evidence="3 7" id="KW-0028">Amino-acid biosynthesis</keyword>
<sequence length="383" mass="43283">MSYLIRPEGYRPLLDQRQTELAIKQIKDFFQLNLSSELRLRRVTAPLFVLKGMGINDDLNGVERPVSFRIKDMADAEAEVVHSLAKWKRLTLAEYGIEPGYGIYTDMNAIRADEELGNLHSLYVDQWDWERVIMETDRNVAFLKKTVRSIYSSMVRTEYMVCEMYPQITPMLPREEGLLFIHSEHLRQRYPDLSPKEREDMVAREYGAVFIIGIGGRLGDGTRHDGRAPDYDDWSTVAEDSPAVCPISGTEPAAFVTEDSPLDSRPTETGPAASLSRLAGLNGDLIVWNDVLKRSFEVSSMGIRVDKAALLRQLKEACQEERLGLYYHRQLMSDTLSLSIGGGIGQSRLCMLLLRKAHIGEIQASIWPAEMRRACVDAGIPLI</sequence>
<keyword evidence="5 7" id="KW-0067">ATP-binding</keyword>
<dbReference type="InterPro" id="IPR045864">
    <property type="entry name" value="aa-tRNA-synth_II/BPL/LPL"/>
</dbReference>
<evidence type="ECO:0000256" key="3">
    <source>
        <dbReference type="ARBA" id="ARBA00022605"/>
    </source>
</evidence>
<comment type="pathway">
    <text evidence="7">Amino-acid biosynthesis; L-asparagine biosynthesis; L-asparagine from L-aspartate (ammonia route): step 1/1.</text>
</comment>
<dbReference type="EC" id="6.3.1.1" evidence="7"/>
<evidence type="ECO:0000313" key="10">
    <source>
        <dbReference type="Proteomes" id="UP000823661"/>
    </source>
</evidence>
<organism evidence="9 10">
    <name type="scientific">Candidatus Cryptobacteroides intestinavium</name>
    <dbReference type="NCBI Taxonomy" id="2840766"/>
    <lineage>
        <taxon>Bacteria</taxon>
        <taxon>Pseudomonadati</taxon>
        <taxon>Bacteroidota</taxon>
        <taxon>Bacteroidia</taxon>
        <taxon>Bacteroidales</taxon>
        <taxon>Candidatus Cryptobacteroides</taxon>
    </lineage>
</organism>
<reference evidence="9" key="2">
    <citation type="journal article" date="2021" name="PeerJ">
        <title>Extensive microbial diversity within the chicken gut microbiome revealed by metagenomics and culture.</title>
        <authorList>
            <person name="Gilroy R."/>
            <person name="Ravi A."/>
            <person name="Getino M."/>
            <person name="Pursley I."/>
            <person name="Horton D.L."/>
            <person name="Alikhan N.F."/>
            <person name="Baker D."/>
            <person name="Gharbi K."/>
            <person name="Hall N."/>
            <person name="Watson M."/>
            <person name="Adriaenssens E.M."/>
            <person name="Foster-Nyarko E."/>
            <person name="Jarju S."/>
            <person name="Secka A."/>
            <person name="Antonio M."/>
            <person name="Oren A."/>
            <person name="Chaudhuri R.R."/>
            <person name="La Ragione R."/>
            <person name="Hildebrand F."/>
            <person name="Pallen M.J."/>
        </authorList>
    </citation>
    <scope>NUCLEOTIDE SEQUENCE</scope>
    <source>
        <strain evidence="9">B1-20833</strain>
    </source>
</reference>
<dbReference type="Gene3D" id="3.30.930.10">
    <property type="entry name" value="Bira Bifunctional Protein, Domain 2"/>
    <property type="match status" value="1"/>
</dbReference>
<dbReference type="PANTHER" id="PTHR30073:SF5">
    <property type="entry name" value="ASPARTATE--AMMONIA LIGASE"/>
    <property type="match status" value="1"/>
</dbReference>
<evidence type="ECO:0000256" key="5">
    <source>
        <dbReference type="ARBA" id="ARBA00022840"/>
    </source>
</evidence>
<evidence type="ECO:0000256" key="4">
    <source>
        <dbReference type="ARBA" id="ARBA00022741"/>
    </source>
</evidence>
<comment type="subcellular location">
    <subcellularLocation>
        <location evidence="7">Cytoplasm</location>
    </subcellularLocation>
</comment>
<dbReference type="GO" id="GO:0070981">
    <property type="term" value="P:L-asparagine biosynthetic process"/>
    <property type="evidence" value="ECO:0007669"/>
    <property type="project" value="UniProtKB-UniRule"/>
</dbReference>
<name>A0A9D9ERJ7_9BACT</name>
<dbReference type="Proteomes" id="UP000823661">
    <property type="component" value="Unassembled WGS sequence"/>
</dbReference>
<evidence type="ECO:0000256" key="7">
    <source>
        <dbReference type="HAMAP-Rule" id="MF_00555"/>
    </source>
</evidence>
<dbReference type="EMBL" id="JADIMI010000035">
    <property type="protein sequence ID" value="MBO8451987.1"/>
    <property type="molecule type" value="Genomic_DNA"/>
</dbReference>
<dbReference type="PIRSF" id="PIRSF001555">
    <property type="entry name" value="Asp_ammon_ligase"/>
    <property type="match status" value="1"/>
</dbReference>
<dbReference type="GO" id="GO:0005829">
    <property type="term" value="C:cytosol"/>
    <property type="evidence" value="ECO:0007669"/>
    <property type="project" value="TreeGrafter"/>
</dbReference>
<dbReference type="Pfam" id="PF03590">
    <property type="entry name" value="AsnA"/>
    <property type="match status" value="1"/>
</dbReference>
<protein>
    <recommendedName>
        <fullName evidence="7">Aspartate--ammonia ligase</fullName>
        <ecNumber evidence="7">6.3.1.1</ecNumber>
    </recommendedName>
    <alternativeName>
        <fullName evidence="7">Asparagine synthetase A</fullName>
    </alternativeName>
</protein>
<dbReference type="InterPro" id="IPR004618">
    <property type="entry name" value="AsnA"/>
</dbReference>
<comment type="similarity">
    <text evidence="7">Belongs to the class-II aminoacyl-tRNA synthetase family. AsnA subfamily.</text>
</comment>
<dbReference type="PROSITE" id="PS50862">
    <property type="entry name" value="AA_TRNA_LIGASE_II"/>
    <property type="match status" value="1"/>
</dbReference>
<dbReference type="SUPFAM" id="SSF55681">
    <property type="entry name" value="Class II aaRS and biotin synthetases"/>
    <property type="match status" value="1"/>
</dbReference>
<keyword evidence="6 7" id="KW-0061">Asparagine biosynthesis</keyword>
<dbReference type="HAMAP" id="MF_00555">
    <property type="entry name" value="AsnA"/>
    <property type="match status" value="1"/>
</dbReference>
<proteinExistence type="inferred from homology"/>
<evidence type="ECO:0000256" key="1">
    <source>
        <dbReference type="ARBA" id="ARBA00022490"/>
    </source>
</evidence>
<dbReference type="AlphaFoldDB" id="A0A9D9ERJ7"/>
<keyword evidence="4 7" id="KW-0547">Nucleotide-binding</keyword>
<dbReference type="GO" id="GO:0004071">
    <property type="term" value="F:aspartate-ammonia ligase activity"/>
    <property type="evidence" value="ECO:0007669"/>
    <property type="project" value="UniProtKB-UniRule"/>
</dbReference>
<accession>A0A9D9ERJ7</accession>
<keyword evidence="1 7" id="KW-0963">Cytoplasm</keyword>
<keyword evidence="2 7" id="KW-0436">Ligase</keyword>
<evidence type="ECO:0000313" key="9">
    <source>
        <dbReference type="EMBL" id="MBO8451987.1"/>
    </source>
</evidence>
<comment type="catalytic activity">
    <reaction evidence="7">
        <text>L-aspartate + NH4(+) + ATP = L-asparagine + AMP + diphosphate + H(+)</text>
        <dbReference type="Rhea" id="RHEA:11372"/>
        <dbReference type="ChEBI" id="CHEBI:15378"/>
        <dbReference type="ChEBI" id="CHEBI:28938"/>
        <dbReference type="ChEBI" id="CHEBI:29991"/>
        <dbReference type="ChEBI" id="CHEBI:30616"/>
        <dbReference type="ChEBI" id="CHEBI:33019"/>
        <dbReference type="ChEBI" id="CHEBI:58048"/>
        <dbReference type="ChEBI" id="CHEBI:456215"/>
        <dbReference type="EC" id="6.3.1.1"/>
    </reaction>
</comment>
<evidence type="ECO:0000259" key="8">
    <source>
        <dbReference type="PROSITE" id="PS50862"/>
    </source>
</evidence>